<dbReference type="PANTHER" id="PTHR30222:SF12">
    <property type="entry name" value="NORSPERMIDINE SENSOR"/>
    <property type="match status" value="1"/>
</dbReference>
<evidence type="ECO:0000256" key="4">
    <source>
        <dbReference type="ARBA" id="ARBA00022764"/>
    </source>
</evidence>
<dbReference type="PROSITE" id="PS51318">
    <property type="entry name" value="TAT"/>
    <property type="match status" value="1"/>
</dbReference>
<organism evidence="6 7">
    <name type="scientific">Cypionkella aquatica</name>
    <dbReference type="NCBI Taxonomy" id="1756042"/>
    <lineage>
        <taxon>Bacteria</taxon>
        <taxon>Pseudomonadati</taxon>
        <taxon>Pseudomonadota</taxon>
        <taxon>Alphaproteobacteria</taxon>
        <taxon>Rhodobacterales</taxon>
        <taxon>Paracoccaceae</taxon>
        <taxon>Cypionkella</taxon>
    </lineage>
</organism>
<sequence>MKLTRRSALGVIGGTLAAPYARPSWAQAATVNVYNWSDYIGETTLADFEAETGVGVVYDLYASAEEMQAKMLAGSTGYDVVLMSSLKLASFITAGVYQKPDRAKLPNWKNLDPAILKIVEGFDPGNQYGVPYMWGSVGFTFNMAMVKERLPDADLSDLGVLLNPENAAKLADCGISLLDSPTDFGFMVLSYLGLDASSAREPEYRKMADAVAPIRQYVSTFDNANYLNTLPNGEICVANTWSGDYGVAKTRAKEAGIDIDLQYFVPKTGAPAWFDNWCIPADAPNVEGAHKFLDYMLRPEVIAACTDFTGYANANSAATALVDPAITADPAVYPDAETMSRLYTPAPQSEEQDREITRIWAEIKAG</sequence>
<dbReference type="GO" id="GO:0042597">
    <property type="term" value="C:periplasmic space"/>
    <property type="evidence" value="ECO:0007669"/>
    <property type="project" value="UniProtKB-SubCell"/>
</dbReference>
<dbReference type="InterPro" id="IPR006059">
    <property type="entry name" value="SBP"/>
</dbReference>
<evidence type="ECO:0000256" key="3">
    <source>
        <dbReference type="ARBA" id="ARBA00022729"/>
    </source>
</evidence>
<dbReference type="CDD" id="cd13659">
    <property type="entry name" value="PBP2_PotF"/>
    <property type="match status" value="1"/>
</dbReference>
<reference evidence="6 7" key="1">
    <citation type="journal article" date="2014" name="Int. J. Syst. Evol. Microbiol.">
        <title>Complete genome sequence of Corynebacterium casei LMG S-19264T (=DSM 44701T), isolated from a smear-ripened cheese.</title>
        <authorList>
            <consortium name="US DOE Joint Genome Institute (JGI-PGF)"/>
            <person name="Walter F."/>
            <person name="Albersmeier A."/>
            <person name="Kalinowski J."/>
            <person name="Ruckert C."/>
        </authorList>
    </citation>
    <scope>NUCLEOTIDE SEQUENCE [LARGE SCALE GENOMIC DNA]</scope>
    <source>
        <strain evidence="6 7">NBRC 111766</strain>
    </source>
</reference>
<evidence type="ECO:0000256" key="5">
    <source>
        <dbReference type="PIRNR" id="PIRNR019574"/>
    </source>
</evidence>
<dbReference type="PRINTS" id="PR00909">
    <property type="entry name" value="SPERMDNBNDNG"/>
</dbReference>
<keyword evidence="2 5" id="KW-0813">Transport</keyword>
<accession>A0AA37X2J0</accession>
<evidence type="ECO:0000313" key="6">
    <source>
        <dbReference type="EMBL" id="GLS86331.1"/>
    </source>
</evidence>
<evidence type="ECO:0000256" key="2">
    <source>
        <dbReference type="ARBA" id="ARBA00022448"/>
    </source>
</evidence>
<dbReference type="Gene3D" id="3.40.190.10">
    <property type="entry name" value="Periplasmic binding protein-like II"/>
    <property type="match status" value="2"/>
</dbReference>
<evidence type="ECO:0000313" key="7">
    <source>
        <dbReference type="Proteomes" id="UP001157355"/>
    </source>
</evidence>
<dbReference type="EMBL" id="BSPP01000004">
    <property type="protein sequence ID" value="GLS86331.1"/>
    <property type="molecule type" value="Genomic_DNA"/>
</dbReference>
<comment type="function">
    <text evidence="5">Required for the activity of the bacterial periplasmic transport system of putrescine.</text>
</comment>
<gene>
    <name evidence="6" type="primary">potF</name>
    <name evidence="6" type="ORF">GCM10010873_13050</name>
</gene>
<protein>
    <recommendedName>
        <fullName evidence="5">Putrescine-binding periplasmic protein</fullName>
    </recommendedName>
</protein>
<comment type="caution">
    <text evidence="6">The sequence shown here is derived from an EMBL/GenBank/DDBJ whole genome shotgun (WGS) entry which is preliminary data.</text>
</comment>
<dbReference type="SUPFAM" id="SSF53850">
    <property type="entry name" value="Periplasmic binding protein-like II"/>
    <property type="match status" value="1"/>
</dbReference>
<dbReference type="AlphaFoldDB" id="A0AA37X2J0"/>
<comment type="similarity">
    <text evidence="5">Belongs to the bacterial solute-binding protein PotD/PotF family.</text>
</comment>
<dbReference type="PANTHER" id="PTHR30222">
    <property type="entry name" value="SPERMIDINE/PUTRESCINE-BINDING PERIPLASMIC PROTEIN"/>
    <property type="match status" value="1"/>
</dbReference>
<evidence type="ECO:0000256" key="1">
    <source>
        <dbReference type="ARBA" id="ARBA00004418"/>
    </source>
</evidence>
<keyword evidence="7" id="KW-1185">Reference proteome</keyword>
<proteinExistence type="inferred from homology"/>
<comment type="subcellular location">
    <subcellularLocation>
        <location evidence="1 5">Periplasm</location>
    </subcellularLocation>
</comment>
<dbReference type="RefSeq" id="WP_284324531.1">
    <property type="nucleotide sequence ID" value="NZ_BSPP01000004.1"/>
</dbReference>
<dbReference type="PIRSF" id="PIRSF019574">
    <property type="entry name" value="Periplasmic_polyamine_BP"/>
    <property type="match status" value="1"/>
</dbReference>
<keyword evidence="3" id="KW-0732">Signal</keyword>
<dbReference type="Pfam" id="PF13416">
    <property type="entry name" value="SBP_bac_8"/>
    <property type="match status" value="1"/>
</dbReference>
<dbReference type="GO" id="GO:0015846">
    <property type="term" value="P:polyamine transport"/>
    <property type="evidence" value="ECO:0007669"/>
    <property type="project" value="InterPro"/>
</dbReference>
<name>A0AA37X2J0_9RHOB</name>
<dbReference type="GO" id="GO:0019808">
    <property type="term" value="F:polyamine binding"/>
    <property type="evidence" value="ECO:0007669"/>
    <property type="project" value="InterPro"/>
</dbReference>
<keyword evidence="4 5" id="KW-0574">Periplasm</keyword>
<dbReference type="Proteomes" id="UP001157355">
    <property type="component" value="Unassembled WGS sequence"/>
</dbReference>
<dbReference type="InterPro" id="IPR001188">
    <property type="entry name" value="Sperm_putr-bd"/>
</dbReference>
<dbReference type="InterPro" id="IPR006311">
    <property type="entry name" value="TAT_signal"/>
</dbReference>